<evidence type="ECO:0000256" key="4">
    <source>
        <dbReference type="ARBA" id="ARBA00023026"/>
    </source>
</evidence>
<evidence type="ECO:0000313" key="7">
    <source>
        <dbReference type="EMBL" id="KLT73117.1"/>
    </source>
</evidence>
<keyword evidence="3" id="KW-1266">Target cell cytoplasm</keyword>
<gene>
    <name evidence="7" type="ORF">PL75_04195</name>
</gene>
<evidence type="ECO:0000256" key="2">
    <source>
        <dbReference type="ARBA" id="ARBA00022656"/>
    </source>
</evidence>
<accession>A0A0J0YSQ2</accession>
<reference evidence="7 8" key="1">
    <citation type="submission" date="2014-11" db="EMBL/GenBank/DDBJ databases">
        <title>Genome of a novel goose pathogen.</title>
        <authorList>
            <person name="Hansen C.M."/>
            <person name="Hueffer K."/>
            <person name="Choi S.C."/>
        </authorList>
    </citation>
    <scope>NUCLEOTIDE SEQUENCE [LARGE SCALE GENOMIC DNA]</scope>
    <source>
        <strain evidence="7 8">KH1503</strain>
    </source>
</reference>
<dbReference type="Pfam" id="PF21726">
    <property type="entry name" value="DUF6862"/>
    <property type="match status" value="1"/>
</dbReference>
<dbReference type="OrthoDB" id="6713250at2"/>
<protein>
    <submittedName>
        <fullName evidence="7">Uncharacterized protein</fullName>
    </submittedName>
</protein>
<evidence type="ECO:0000313" key="8">
    <source>
        <dbReference type="Proteomes" id="UP000036027"/>
    </source>
</evidence>
<evidence type="ECO:0000256" key="3">
    <source>
        <dbReference type="ARBA" id="ARBA00022913"/>
    </source>
</evidence>
<keyword evidence="2" id="KW-0800">Toxin</keyword>
<name>A0A0J0YSQ2_9NEIS</name>
<dbReference type="AlphaFoldDB" id="A0A0J0YSQ2"/>
<dbReference type="EMBL" id="JTDO01000005">
    <property type="protein sequence ID" value="KLT73117.1"/>
    <property type="molecule type" value="Genomic_DNA"/>
</dbReference>
<dbReference type="RefSeq" id="WP_047760668.1">
    <property type="nucleotide sequence ID" value="NZ_JTDO01000005.1"/>
</dbReference>
<dbReference type="PATRIC" id="fig|1470200.3.peg.1985"/>
<dbReference type="Proteomes" id="UP000036027">
    <property type="component" value="Unassembled WGS sequence"/>
</dbReference>
<proteinExistence type="predicted"/>
<dbReference type="Pfam" id="PF04829">
    <property type="entry name" value="PT-VENN"/>
    <property type="match status" value="1"/>
</dbReference>
<comment type="subcellular location">
    <subcellularLocation>
        <location evidence="1">Target cell</location>
        <location evidence="1">Target cell cytoplasm</location>
    </subcellularLocation>
</comment>
<comment type="caution">
    <text evidence="7">The sequence shown here is derived from an EMBL/GenBank/DDBJ whole genome shotgun (WGS) entry which is preliminary data.</text>
</comment>
<keyword evidence="4" id="KW-0843">Virulence</keyword>
<organism evidence="7 8">
    <name type="scientific">Neisseria arctica</name>
    <dbReference type="NCBI Taxonomy" id="1470200"/>
    <lineage>
        <taxon>Bacteria</taxon>
        <taxon>Pseudomonadati</taxon>
        <taxon>Pseudomonadota</taxon>
        <taxon>Betaproteobacteria</taxon>
        <taxon>Neisseriales</taxon>
        <taxon>Neisseriaceae</taxon>
        <taxon>Neisseria</taxon>
    </lineage>
</organism>
<dbReference type="InterPro" id="IPR049271">
    <property type="entry name" value="DUF6862"/>
</dbReference>
<keyword evidence="8" id="KW-1185">Reference proteome</keyword>
<dbReference type="STRING" id="1470200.PL75_04195"/>
<dbReference type="InterPro" id="IPR006914">
    <property type="entry name" value="VENN_dom"/>
</dbReference>
<evidence type="ECO:0000259" key="6">
    <source>
        <dbReference type="Pfam" id="PF21726"/>
    </source>
</evidence>
<evidence type="ECO:0000256" key="1">
    <source>
        <dbReference type="ARBA" id="ARBA00004219"/>
    </source>
</evidence>
<sequence>MSGGYGGQLNSGEAFKQSALGKSSAIAGQSMNQGAGFAPTLPQYESGGDSGTTYATLSEGRLNIGGKAATAQELGINSDAATAHRQIDALPDIREVMQKQQTVAKATADIFSAVRTFSGNMAADALKEQQQAQEQLQTALQSNDQAAIDTAAVRLDLASRAAKDWEMGGSKSRALNVVSTLATGLLGGQSDLQAAANTLAPYAAETVGKTFGQSGSHPNEAAQLLSHAVIGGLLAYANGGSFGTGAIAGTGAEAAAKVITAGLYGQEAADNPNNLTEDQKENIRSLSSAVGAFVGSIGGDSALSAQINAAVGKNAVENNYLLQQDWDKYRDTIKSCSQNQNIAACYRTAQQKLYAISKNRNEKLKAACAENGNITLCSKYVKEADLSREITKKELNSYGNNNPAKPIPAFVNYYNTPWANNPSIHYWATTINLPITDKLNYGLSLAVNRVTGEIFLGASASPNIKENNNINFLGIPSVTATAGNINNLSSIEKARLWETITNTLQGQSTTISGCGYFACVGSSKTPSGKISFEFGITTTKSPSGSIGKANMVKIGKFITD</sequence>
<dbReference type="GO" id="GO:0090729">
    <property type="term" value="F:toxin activity"/>
    <property type="evidence" value="ECO:0007669"/>
    <property type="project" value="UniProtKB-KW"/>
</dbReference>
<feature type="domain" description="VENN motif-containing" evidence="5">
    <location>
        <begin position="272"/>
        <end position="322"/>
    </location>
</feature>
<evidence type="ECO:0000259" key="5">
    <source>
        <dbReference type="Pfam" id="PF04829"/>
    </source>
</evidence>
<feature type="domain" description="DUF6862" evidence="6">
    <location>
        <begin position="332"/>
        <end position="384"/>
    </location>
</feature>